<reference evidence="2 3" key="1">
    <citation type="journal article" date="2023" name="Hortic Res">
        <title>The complete reference genome for grapevine (Vitis vinifera L.) genetics and breeding.</title>
        <authorList>
            <person name="Shi X."/>
            <person name="Cao S."/>
            <person name="Wang X."/>
            <person name="Huang S."/>
            <person name="Wang Y."/>
            <person name="Liu Z."/>
            <person name="Liu W."/>
            <person name="Leng X."/>
            <person name="Peng Y."/>
            <person name="Wang N."/>
            <person name="Wang Y."/>
            <person name="Ma Z."/>
            <person name="Xu X."/>
            <person name="Zhang F."/>
            <person name="Xue H."/>
            <person name="Zhong H."/>
            <person name="Wang Y."/>
            <person name="Zhang K."/>
            <person name="Velt A."/>
            <person name="Avia K."/>
            <person name="Holtgrawe D."/>
            <person name="Grimplet J."/>
            <person name="Matus J.T."/>
            <person name="Ware D."/>
            <person name="Wu X."/>
            <person name="Wang H."/>
            <person name="Liu C."/>
            <person name="Fang Y."/>
            <person name="Rustenholz C."/>
            <person name="Cheng Z."/>
            <person name="Xiao H."/>
            <person name="Zhou Y."/>
        </authorList>
    </citation>
    <scope>NUCLEOTIDE SEQUENCE [LARGE SCALE GENOMIC DNA]</scope>
    <source>
        <strain evidence="3">cv. Pinot noir / PN40024</strain>
        <tissue evidence="2">Leaf</tissue>
    </source>
</reference>
<keyword evidence="3" id="KW-1185">Reference proteome</keyword>
<protein>
    <recommendedName>
        <fullName evidence="1">R13L1/DRL21-like LRR repeat region domain-containing protein</fullName>
    </recommendedName>
</protein>
<dbReference type="EMBL" id="CP126656">
    <property type="protein sequence ID" value="WJZ95083.1"/>
    <property type="molecule type" value="Genomic_DNA"/>
</dbReference>
<dbReference type="Gene3D" id="3.80.10.10">
    <property type="entry name" value="Ribonuclease Inhibitor"/>
    <property type="match status" value="1"/>
</dbReference>
<dbReference type="InterPro" id="IPR032675">
    <property type="entry name" value="LRR_dom_sf"/>
</dbReference>
<dbReference type="Pfam" id="PF25019">
    <property type="entry name" value="LRR_R13L1-DRL21"/>
    <property type="match status" value="1"/>
</dbReference>
<evidence type="ECO:0000313" key="3">
    <source>
        <dbReference type="Proteomes" id="UP001227230"/>
    </source>
</evidence>
<feature type="domain" description="R13L1/DRL21-like LRR repeat region" evidence="1">
    <location>
        <begin position="1"/>
        <end position="121"/>
    </location>
</feature>
<dbReference type="Proteomes" id="UP001227230">
    <property type="component" value="Chromosome 9"/>
</dbReference>
<dbReference type="InterPro" id="IPR056789">
    <property type="entry name" value="LRR_R13L1-DRL21"/>
</dbReference>
<dbReference type="SUPFAM" id="SSF52058">
    <property type="entry name" value="L domain-like"/>
    <property type="match status" value="1"/>
</dbReference>
<organism evidence="2 3">
    <name type="scientific">Vitis vinifera</name>
    <name type="common">Grape</name>
    <dbReference type="NCBI Taxonomy" id="29760"/>
    <lineage>
        <taxon>Eukaryota</taxon>
        <taxon>Viridiplantae</taxon>
        <taxon>Streptophyta</taxon>
        <taxon>Embryophyta</taxon>
        <taxon>Tracheophyta</taxon>
        <taxon>Spermatophyta</taxon>
        <taxon>Magnoliopsida</taxon>
        <taxon>eudicotyledons</taxon>
        <taxon>Gunneridae</taxon>
        <taxon>Pentapetalae</taxon>
        <taxon>rosids</taxon>
        <taxon>Vitales</taxon>
        <taxon>Vitaceae</taxon>
        <taxon>Viteae</taxon>
        <taxon>Vitis</taxon>
    </lineage>
</organism>
<dbReference type="PANTHER" id="PTHR47186">
    <property type="entry name" value="LEUCINE-RICH REPEAT-CONTAINING PROTEIN 57"/>
    <property type="match status" value="1"/>
</dbReference>
<proteinExistence type="predicted"/>
<evidence type="ECO:0000313" key="2">
    <source>
        <dbReference type="EMBL" id="WJZ95083.1"/>
    </source>
</evidence>
<name>A0ABY9CI17_VITVI</name>
<accession>A0ABY9CI17</accession>
<gene>
    <name evidence="2" type="ORF">VitviT2T_013877</name>
</gene>
<evidence type="ECO:0000259" key="1">
    <source>
        <dbReference type="Pfam" id="PF25019"/>
    </source>
</evidence>
<dbReference type="PANTHER" id="PTHR47186:SF42">
    <property type="entry name" value="DISEASE RESISTANCE RPP13-LIKE PROTEIN 1"/>
    <property type="match status" value="1"/>
</dbReference>
<sequence>MRNLKELGGELQIKRLSRLEDAGEAEKAELKNKKHLLHLTLEFGPKKRQIVGMKEVAEALQPHPNLKSLGIAWYQVSEWPRWVMESSLPQLKHIYLSCCTECQCLPPLGELPLLESLNIYSLWRVKYVGGEFLGSSSEIAFPRLKHLVFRGMSEWENWEVKEERRKVMPCLLSLEIISSPKLETLPDLLLQRTPPLDLSSRSCDEEKWP</sequence>